<feature type="transmembrane region" description="Helical" evidence="2">
    <location>
        <begin position="53"/>
        <end position="72"/>
    </location>
</feature>
<feature type="transmembrane region" description="Helical" evidence="2">
    <location>
        <begin position="84"/>
        <end position="102"/>
    </location>
</feature>
<feature type="transmembrane region" description="Helical" evidence="2">
    <location>
        <begin position="317"/>
        <end position="337"/>
    </location>
</feature>
<feature type="transmembrane region" description="Helical" evidence="2">
    <location>
        <begin position="375"/>
        <end position="392"/>
    </location>
</feature>
<dbReference type="Pfam" id="PF07690">
    <property type="entry name" value="MFS_1"/>
    <property type="match status" value="1"/>
</dbReference>
<feature type="transmembrane region" description="Helical" evidence="2">
    <location>
        <begin position="286"/>
        <end position="308"/>
    </location>
</feature>
<keyword evidence="4" id="KW-1185">Reference proteome</keyword>
<feature type="transmembrane region" description="Helical" evidence="2">
    <location>
        <begin position="108"/>
        <end position="132"/>
    </location>
</feature>
<dbReference type="PANTHER" id="PTHR11360">
    <property type="entry name" value="MONOCARBOXYLATE TRANSPORTER"/>
    <property type="match status" value="1"/>
</dbReference>
<keyword evidence="2" id="KW-0812">Transmembrane</keyword>
<feature type="transmembrane region" description="Helical" evidence="2">
    <location>
        <begin position="16"/>
        <end position="41"/>
    </location>
</feature>
<gene>
    <name evidence="3" type="ORF">RRG08_056998</name>
</gene>
<dbReference type="InterPro" id="IPR011701">
    <property type="entry name" value="MFS"/>
</dbReference>
<dbReference type="SUPFAM" id="SSF103473">
    <property type="entry name" value="MFS general substrate transporter"/>
    <property type="match status" value="1"/>
</dbReference>
<dbReference type="EMBL" id="JAWDGP010004530">
    <property type="protein sequence ID" value="KAK3763575.1"/>
    <property type="molecule type" value="Genomic_DNA"/>
</dbReference>
<dbReference type="AlphaFoldDB" id="A0AAE1DB94"/>
<dbReference type="InterPro" id="IPR036259">
    <property type="entry name" value="MFS_trans_sf"/>
</dbReference>
<organism evidence="3 4">
    <name type="scientific">Elysia crispata</name>
    <name type="common">lettuce slug</name>
    <dbReference type="NCBI Taxonomy" id="231223"/>
    <lineage>
        <taxon>Eukaryota</taxon>
        <taxon>Metazoa</taxon>
        <taxon>Spiralia</taxon>
        <taxon>Lophotrochozoa</taxon>
        <taxon>Mollusca</taxon>
        <taxon>Gastropoda</taxon>
        <taxon>Heterobranchia</taxon>
        <taxon>Euthyneura</taxon>
        <taxon>Panpulmonata</taxon>
        <taxon>Sacoglossa</taxon>
        <taxon>Placobranchoidea</taxon>
        <taxon>Plakobranchidae</taxon>
        <taxon>Elysia</taxon>
    </lineage>
</organism>
<evidence type="ECO:0000256" key="2">
    <source>
        <dbReference type="SAM" id="Phobius"/>
    </source>
</evidence>
<evidence type="ECO:0000313" key="3">
    <source>
        <dbReference type="EMBL" id="KAK3763575.1"/>
    </source>
</evidence>
<accession>A0AAE1DB94</accession>
<name>A0AAE1DB94_9GAST</name>
<dbReference type="Proteomes" id="UP001283361">
    <property type="component" value="Unassembled WGS sequence"/>
</dbReference>
<feature type="transmembrane region" description="Helical" evidence="2">
    <location>
        <begin position="139"/>
        <end position="164"/>
    </location>
</feature>
<proteinExistence type="predicted"/>
<feature type="region of interest" description="Disordered" evidence="1">
    <location>
        <begin position="474"/>
        <end position="523"/>
    </location>
</feature>
<protein>
    <recommendedName>
        <fullName evidence="5">Major facilitator superfamily (MFS) profile domain-containing protein</fullName>
    </recommendedName>
</protein>
<keyword evidence="2" id="KW-1133">Transmembrane helix</keyword>
<sequence length="539" mass="57733">MADGGARGVEADPWRWVVLTASFFTMLLNAAVSYNVGVLYVAVLDDFAVGTELVSWMMALYSSMFAISGPIASAVLNASDCRRCVFLSGLLSCAGMALSSLVTDPAWFFITLSIVGFGQSLAQVGGSVGLAYYFPSRTVFATGIALSGNGFGSFTHPALLQLLLGLTDSPSTLTLSQLRRDTAYSLDGAFLILGGVCLNSCICGLLMRPTTFEIKRHLEKKKTESPSHSFKTTLKSAWREHSEILTDGNFLRFLLTVFIFALAFNTTLVFLPECLIESKGYTHMEAATIASFVGIGSLLSRTLVGFAATDQKIGEKLVYVGLNLVSLLVCIAADNLMDYTFGAYFVAFAYGLYVSPCVILFFTLTFYVLGYDNGASGYGIVLMVYGFASLLGPPAYAIMLQIFGCTALFKITGLLFLTSALLSTGVKQHDPAEEKSGLDDDVTKVLMTESALGTTFGSRNFEIIVSVQEPGTDGGDNDHCLEEQGCTKQPGTDGGDNDHCLEEQGCTKQPHVPSDPGGGDAELRCLLDLPRTYDESSTA</sequence>
<dbReference type="PANTHER" id="PTHR11360:SF299">
    <property type="entry name" value="GEM-1"/>
    <property type="match status" value="1"/>
</dbReference>
<evidence type="ECO:0000256" key="1">
    <source>
        <dbReference type="SAM" id="MobiDB-lite"/>
    </source>
</evidence>
<dbReference type="InterPro" id="IPR050327">
    <property type="entry name" value="Proton-linked_MCT"/>
</dbReference>
<feature type="transmembrane region" description="Helical" evidence="2">
    <location>
        <begin position="250"/>
        <end position="271"/>
    </location>
</feature>
<keyword evidence="2" id="KW-0472">Membrane</keyword>
<feature type="transmembrane region" description="Helical" evidence="2">
    <location>
        <begin position="343"/>
        <end position="368"/>
    </location>
</feature>
<evidence type="ECO:0000313" key="4">
    <source>
        <dbReference type="Proteomes" id="UP001283361"/>
    </source>
</evidence>
<feature type="transmembrane region" description="Helical" evidence="2">
    <location>
        <begin position="184"/>
        <end position="207"/>
    </location>
</feature>
<dbReference type="Gene3D" id="1.20.1250.20">
    <property type="entry name" value="MFS general substrate transporter like domains"/>
    <property type="match status" value="2"/>
</dbReference>
<evidence type="ECO:0008006" key="5">
    <source>
        <dbReference type="Google" id="ProtNLM"/>
    </source>
</evidence>
<dbReference type="GO" id="GO:0008028">
    <property type="term" value="F:monocarboxylic acid transmembrane transporter activity"/>
    <property type="evidence" value="ECO:0007669"/>
    <property type="project" value="TreeGrafter"/>
</dbReference>
<comment type="caution">
    <text evidence="3">The sequence shown here is derived from an EMBL/GenBank/DDBJ whole genome shotgun (WGS) entry which is preliminary data.</text>
</comment>
<reference evidence="3" key="1">
    <citation type="journal article" date="2023" name="G3 (Bethesda)">
        <title>A reference genome for the long-term kleptoplast-retaining sea slug Elysia crispata morphotype clarki.</title>
        <authorList>
            <person name="Eastman K.E."/>
            <person name="Pendleton A.L."/>
            <person name="Shaikh M.A."/>
            <person name="Suttiyut T."/>
            <person name="Ogas R."/>
            <person name="Tomko P."/>
            <person name="Gavelis G."/>
            <person name="Widhalm J.R."/>
            <person name="Wisecaver J.H."/>
        </authorList>
    </citation>
    <scope>NUCLEOTIDE SEQUENCE</scope>
    <source>
        <strain evidence="3">ECLA1</strain>
    </source>
</reference>